<feature type="binding site" evidence="3">
    <location>
        <position position="43"/>
    </location>
    <ligand>
        <name>ATP</name>
        <dbReference type="ChEBI" id="CHEBI:30616"/>
    </ligand>
</feature>
<dbReference type="SMART" id="SM00220">
    <property type="entry name" value="S_TKc"/>
    <property type="match status" value="1"/>
</dbReference>
<dbReference type="Gene3D" id="3.30.200.20">
    <property type="entry name" value="Phosphorylase Kinase, domain 1"/>
    <property type="match status" value="1"/>
</dbReference>
<name>A0A0G4I1K0_9ALVE</name>
<feature type="compositionally biased region" description="Acidic residues" evidence="4">
    <location>
        <begin position="667"/>
        <end position="820"/>
    </location>
</feature>
<feature type="domain" description="Protein kinase" evidence="5">
    <location>
        <begin position="14"/>
        <end position="315"/>
    </location>
</feature>
<dbReference type="PROSITE" id="PS00107">
    <property type="entry name" value="PROTEIN_KINASE_ATP"/>
    <property type="match status" value="1"/>
</dbReference>
<dbReference type="EMBL" id="CDMZ01004730">
    <property type="protein sequence ID" value="CEM50708.1"/>
    <property type="molecule type" value="Genomic_DNA"/>
</dbReference>
<evidence type="ECO:0000259" key="5">
    <source>
        <dbReference type="PROSITE" id="PS50011"/>
    </source>
</evidence>
<dbReference type="PANTHER" id="PTHR27001:SF931">
    <property type="entry name" value="OS11G0664100 PROTEIN"/>
    <property type="match status" value="1"/>
</dbReference>
<evidence type="ECO:0000256" key="3">
    <source>
        <dbReference type="PROSITE-ProRule" id="PRU10141"/>
    </source>
</evidence>
<dbReference type="Pfam" id="PF00069">
    <property type="entry name" value="Pkinase"/>
    <property type="match status" value="1"/>
</dbReference>
<dbReference type="SUPFAM" id="SSF56112">
    <property type="entry name" value="Protein kinase-like (PK-like)"/>
    <property type="match status" value="1"/>
</dbReference>
<sequence length="849" mass="97820">MSRFAFVKRCTLNFANERELGSGGFGTVYKGVDAQNGHCFAVKVLNLQIFQQIPRDMPDEALQRIIKAETNAFRALPQTHPNLCRLLGVCSGKKSDGSPYVMVLSSLGHRGDLASLLRKDEEAKTLTWRDRLSVARQVCKAVSFLHGQQPNPIFHRDLKSENIVMTTSLNPMLIDWALARLIPAGAQSHRVTTEAMAVGTAGYMCPQYAAERVFSPESEVYSLGVVLLELFTGKIQTDTDPQTNLVKQFAGEDLYAHDADAPPTVHPLCAADADVRAGEWDDGVATDLATLILECLRKKRRRVTVPFVLRSLCAIERKAEEARPGDEVLREELKKMRETHEREQIERDVRQQREHETLVRCIACCETVKESEGAECPRENRDHFLCSDCFGDYVRHKVEEGIEMRHGELKLPCSMAGRGCEQGAFYDQRVVALNCSTDAYRTFLEARDGSLRAAARAEVEAEVRREGAVGGARRRLEEEMMHFHKTPCCNRGFVYDGCAAVACADLCGRHFCALCHFHSDRDCHPHVATCRLNPRRNDYFVSKEELDALHRPLVARKVRSLLADLSRDQPEVHAALLQEGAVLQHLKDLEIMDQGGLMLPPPPDPPVAPPPAAAAVAPPMHVGGEGGVFDDDEDLEEMWQDEDEEGDGWGEEEDELEDDMRQVHLEEDYEGWQEEQEDQYEEEEEQYEEEEEEQYEEQEEQYEEQELHEEEEEEQYEEQEEQYEEEQEEQEEHYEEEEEQYDEEQELHEEEEEEQYEEQEEQYEEQEEQEEPYDEQEDQFEEQEEQEHYEEEQYDEEQEQEYQQEEEYGQEEGWQQEDDGLYGQEDNMWGDDGGADEGPYDDDDDGPWY</sequence>
<proteinExistence type="predicted"/>
<dbReference type="PhylomeDB" id="A0A0G4I1K0"/>
<dbReference type="InterPro" id="IPR008271">
    <property type="entry name" value="Ser/Thr_kinase_AS"/>
</dbReference>
<feature type="compositionally biased region" description="Acidic residues" evidence="4">
    <location>
        <begin position="628"/>
        <end position="658"/>
    </location>
</feature>
<dbReference type="PROSITE" id="PS00108">
    <property type="entry name" value="PROTEIN_KINASE_ST"/>
    <property type="match status" value="1"/>
</dbReference>
<dbReference type="PROSITE" id="PS50011">
    <property type="entry name" value="PROTEIN_KINASE_DOM"/>
    <property type="match status" value="1"/>
</dbReference>
<dbReference type="InterPro" id="IPR000719">
    <property type="entry name" value="Prot_kinase_dom"/>
</dbReference>
<protein>
    <recommendedName>
        <fullName evidence="5">Protein kinase domain-containing protein</fullName>
    </recommendedName>
</protein>
<keyword evidence="2 3" id="KW-0067">ATP-binding</keyword>
<feature type="compositionally biased region" description="Pro residues" evidence="4">
    <location>
        <begin position="601"/>
        <end position="612"/>
    </location>
</feature>
<dbReference type="VEuPathDB" id="CryptoDB:Cvel_10135"/>
<organism evidence="6">
    <name type="scientific">Chromera velia CCMP2878</name>
    <dbReference type="NCBI Taxonomy" id="1169474"/>
    <lineage>
        <taxon>Eukaryota</taxon>
        <taxon>Sar</taxon>
        <taxon>Alveolata</taxon>
        <taxon>Colpodellida</taxon>
        <taxon>Chromeraceae</taxon>
        <taxon>Chromera</taxon>
    </lineage>
</organism>
<accession>A0A0G4I1K0</accession>
<dbReference type="GO" id="GO:0004672">
    <property type="term" value="F:protein kinase activity"/>
    <property type="evidence" value="ECO:0007669"/>
    <property type="project" value="InterPro"/>
</dbReference>
<dbReference type="AlphaFoldDB" id="A0A0G4I1K0"/>
<evidence type="ECO:0000313" key="6">
    <source>
        <dbReference type="EMBL" id="CEM50708.1"/>
    </source>
</evidence>
<evidence type="ECO:0000256" key="2">
    <source>
        <dbReference type="ARBA" id="ARBA00022840"/>
    </source>
</evidence>
<evidence type="ECO:0000256" key="4">
    <source>
        <dbReference type="SAM" id="MobiDB-lite"/>
    </source>
</evidence>
<keyword evidence="1 3" id="KW-0547">Nucleotide-binding</keyword>
<dbReference type="GO" id="GO:0005886">
    <property type="term" value="C:plasma membrane"/>
    <property type="evidence" value="ECO:0007669"/>
    <property type="project" value="TreeGrafter"/>
</dbReference>
<gene>
    <name evidence="6" type="ORF">Cvel_10135</name>
</gene>
<feature type="region of interest" description="Disordered" evidence="4">
    <location>
        <begin position="601"/>
        <end position="849"/>
    </location>
</feature>
<feature type="compositionally biased region" description="Acidic residues" evidence="4">
    <location>
        <begin position="833"/>
        <end position="849"/>
    </location>
</feature>
<dbReference type="Gene3D" id="1.10.510.10">
    <property type="entry name" value="Transferase(Phosphotransferase) domain 1"/>
    <property type="match status" value="1"/>
</dbReference>
<dbReference type="GO" id="GO:0005524">
    <property type="term" value="F:ATP binding"/>
    <property type="evidence" value="ECO:0007669"/>
    <property type="project" value="UniProtKB-UniRule"/>
</dbReference>
<dbReference type="InterPro" id="IPR017441">
    <property type="entry name" value="Protein_kinase_ATP_BS"/>
</dbReference>
<evidence type="ECO:0000256" key="1">
    <source>
        <dbReference type="ARBA" id="ARBA00022741"/>
    </source>
</evidence>
<dbReference type="InterPro" id="IPR011009">
    <property type="entry name" value="Kinase-like_dom_sf"/>
</dbReference>
<dbReference type="PANTHER" id="PTHR27001">
    <property type="entry name" value="OS01G0253100 PROTEIN"/>
    <property type="match status" value="1"/>
</dbReference>
<reference evidence="6" key="1">
    <citation type="submission" date="2014-11" db="EMBL/GenBank/DDBJ databases">
        <authorList>
            <person name="Otto D Thomas"/>
            <person name="Naeem Raeece"/>
        </authorList>
    </citation>
    <scope>NUCLEOTIDE SEQUENCE</scope>
</reference>